<reference evidence="1 2" key="1">
    <citation type="journal article" date="2013" name="BMC Genomics">
        <title>Comparative genomics of Campylobacter concisus isolates reveals genetic diversity and provides insights into disease association.</title>
        <authorList>
            <person name="Deshpande N.P."/>
            <person name="Kaakoush N.O."/>
            <person name="Wilkins M.R."/>
            <person name="Mitchell H.M."/>
        </authorList>
    </citation>
    <scope>NUCLEOTIDE SEQUENCE [LARGE SCALE GENOMIC DNA]</scope>
    <source>
        <strain evidence="1 2">UNSWCS</strain>
    </source>
</reference>
<gene>
    <name evidence="1" type="ORF">UNSWCS_1033</name>
</gene>
<dbReference type="AlphaFoldDB" id="U2GUH9"/>
<accession>U2GUH9</accession>
<evidence type="ECO:0000313" key="2">
    <source>
        <dbReference type="Proteomes" id="UP000016620"/>
    </source>
</evidence>
<organism evidence="1 2">
    <name type="scientific">Campylobacter concisus UNSWCS</name>
    <dbReference type="NCBI Taxonomy" id="1242968"/>
    <lineage>
        <taxon>Bacteria</taxon>
        <taxon>Pseudomonadati</taxon>
        <taxon>Campylobacterota</taxon>
        <taxon>Epsilonproteobacteria</taxon>
        <taxon>Campylobacterales</taxon>
        <taxon>Campylobacteraceae</taxon>
        <taxon>Campylobacter</taxon>
    </lineage>
</organism>
<proteinExistence type="predicted"/>
<evidence type="ECO:0000313" key="1">
    <source>
        <dbReference type="EMBL" id="ERJ29658.1"/>
    </source>
</evidence>
<dbReference type="PATRIC" id="fig|1242968.3.peg.891"/>
<dbReference type="EMBL" id="ANNG01000011">
    <property type="protein sequence ID" value="ERJ29658.1"/>
    <property type="molecule type" value="Genomic_DNA"/>
</dbReference>
<name>U2GUH9_9BACT</name>
<sequence length="38" mass="4689">MINFKFYFRPTKFDIGKASLNLEKLILQKLFKNKMFKF</sequence>
<protein>
    <submittedName>
        <fullName evidence="1">Uncharacterized protein</fullName>
    </submittedName>
</protein>
<dbReference type="Proteomes" id="UP000016620">
    <property type="component" value="Unassembled WGS sequence"/>
</dbReference>
<comment type="caution">
    <text evidence="1">The sequence shown here is derived from an EMBL/GenBank/DDBJ whole genome shotgun (WGS) entry which is preliminary data.</text>
</comment>